<dbReference type="KEGG" id="bor:COCMIDRAFT_104124"/>
<dbReference type="InterPro" id="IPR027477">
    <property type="entry name" value="Succ_DH/fumarate_Rdtase_cat_sf"/>
</dbReference>
<keyword evidence="2" id="KW-0285">Flavoprotein</keyword>
<dbReference type="PANTHER" id="PTHR43400">
    <property type="entry name" value="FUMARATE REDUCTASE"/>
    <property type="match status" value="1"/>
</dbReference>
<evidence type="ECO:0000313" key="8">
    <source>
        <dbReference type="Proteomes" id="UP000054032"/>
    </source>
</evidence>
<dbReference type="AlphaFoldDB" id="W6ZFF7"/>
<keyword evidence="8" id="KW-1185">Reference proteome</keyword>
<dbReference type="Pfam" id="PF00890">
    <property type="entry name" value="FAD_binding_2"/>
    <property type="match status" value="1"/>
</dbReference>
<dbReference type="eggNOG" id="ENOG502SIBG">
    <property type="taxonomic scope" value="Eukaryota"/>
</dbReference>
<dbReference type="RefSeq" id="XP_007691271.1">
    <property type="nucleotide sequence ID" value="XM_007693081.1"/>
</dbReference>
<dbReference type="InterPro" id="IPR036188">
    <property type="entry name" value="FAD/NAD-bd_sf"/>
</dbReference>
<dbReference type="Gene3D" id="3.50.50.60">
    <property type="entry name" value="FAD/NAD(P)-binding domain"/>
    <property type="match status" value="2"/>
</dbReference>
<evidence type="ECO:0000313" key="7">
    <source>
        <dbReference type="EMBL" id="EUC42201.1"/>
    </source>
</evidence>
<organism evidence="7 8">
    <name type="scientific">Bipolaris oryzae ATCC 44560</name>
    <dbReference type="NCBI Taxonomy" id="930090"/>
    <lineage>
        <taxon>Eukaryota</taxon>
        <taxon>Fungi</taxon>
        <taxon>Dikarya</taxon>
        <taxon>Ascomycota</taxon>
        <taxon>Pezizomycotina</taxon>
        <taxon>Dothideomycetes</taxon>
        <taxon>Pleosporomycetidae</taxon>
        <taxon>Pleosporales</taxon>
        <taxon>Pleosporineae</taxon>
        <taxon>Pleosporaceae</taxon>
        <taxon>Bipolaris</taxon>
    </lineage>
</organism>
<name>W6ZFF7_COCMI</name>
<evidence type="ECO:0000256" key="3">
    <source>
        <dbReference type="ARBA" id="ARBA00022827"/>
    </source>
</evidence>
<protein>
    <recommendedName>
        <fullName evidence="6">FAD-dependent oxidoreductase 2 FAD-binding domain-containing protein</fullName>
    </recommendedName>
</protein>
<evidence type="ECO:0000256" key="1">
    <source>
        <dbReference type="ARBA" id="ARBA00001974"/>
    </source>
</evidence>
<dbReference type="InterPro" id="IPR050315">
    <property type="entry name" value="FAD-oxidoreductase_2"/>
</dbReference>
<dbReference type="HOGENOM" id="CLU_011398_4_2_1"/>
<keyword evidence="3" id="KW-0274">FAD</keyword>
<dbReference type="OrthoDB" id="7777654at2759"/>
<dbReference type="GO" id="GO:0008202">
    <property type="term" value="P:steroid metabolic process"/>
    <property type="evidence" value="ECO:0007669"/>
    <property type="project" value="UniProtKB-ARBA"/>
</dbReference>
<dbReference type="InterPro" id="IPR003953">
    <property type="entry name" value="FAD-dep_OxRdtase_2_FAD-bd"/>
</dbReference>
<proteinExistence type="inferred from homology"/>
<dbReference type="GeneID" id="19118446"/>
<reference evidence="7 8" key="1">
    <citation type="journal article" date="2013" name="PLoS Genet.">
        <title>Comparative genome structure, secondary metabolite, and effector coding capacity across Cochliobolus pathogens.</title>
        <authorList>
            <person name="Condon B.J."/>
            <person name="Leng Y."/>
            <person name="Wu D."/>
            <person name="Bushley K.E."/>
            <person name="Ohm R.A."/>
            <person name="Otillar R."/>
            <person name="Martin J."/>
            <person name="Schackwitz W."/>
            <person name="Grimwood J."/>
            <person name="MohdZainudin N."/>
            <person name="Xue C."/>
            <person name="Wang R."/>
            <person name="Manning V.A."/>
            <person name="Dhillon B."/>
            <person name="Tu Z.J."/>
            <person name="Steffenson B.J."/>
            <person name="Salamov A."/>
            <person name="Sun H."/>
            <person name="Lowry S."/>
            <person name="LaButti K."/>
            <person name="Han J."/>
            <person name="Copeland A."/>
            <person name="Lindquist E."/>
            <person name="Barry K."/>
            <person name="Schmutz J."/>
            <person name="Baker S.E."/>
            <person name="Ciuffetti L.M."/>
            <person name="Grigoriev I.V."/>
            <person name="Zhong S."/>
            <person name="Turgeon B.G."/>
        </authorList>
    </citation>
    <scope>NUCLEOTIDE SEQUENCE [LARGE SCALE GENOMIC DNA]</scope>
    <source>
        <strain evidence="7 8">ATCC 44560</strain>
    </source>
</reference>
<dbReference type="SUPFAM" id="SSF51905">
    <property type="entry name" value="FAD/NAD(P)-binding domain"/>
    <property type="match status" value="1"/>
</dbReference>
<dbReference type="Proteomes" id="UP000054032">
    <property type="component" value="Unassembled WGS sequence"/>
</dbReference>
<evidence type="ECO:0000256" key="4">
    <source>
        <dbReference type="ARBA" id="ARBA00023002"/>
    </source>
</evidence>
<dbReference type="Gene3D" id="3.90.700.10">
    <property type="entry name" value="Succinate dehydrogenase/fumarate reductase flavoprotein, catalytic domain"/>
    <property type="match status" value="1"/>
</dbReference>
<evidence type="ECO:0000256" key="2">
    <source>
        <dbReference type="ARBA" id="ARBA00022630"/>
    </source>
</evidence>
<comment type="cofactor">
    <cofactor evidence="1">
        <name>FAD</name>
        <dbReference type="ChEBI" id="CHEBI:57692"/>
    </cofactor>
</comment>
<accession>W6ZFF7</accession>
<feature type="domain" description="FAD-dependent oxidoreductase 2 FAD-binding" evidence="6">
    <location>
        <begin position="49"/>
        <end position="573"/>
    </location>
</feature>
<keyword evidence="4" id="KW-0560">Oxidoreductase</keyword>
<sequence length="594" mass="65236">MIVRFRGTLSRLRRPISRNTRLGIWRGNFRALLATARALKENDFDKVSDVVIVGSGAGGLTAALRAKHHGLEPLVVEKTSTIGGSSAYSGGALWVPNNHVSKAAGIEDSLEEALTYLEAIVPPNTRSSTKERKLAYLNESPKMVKFLEDGGFKWHAGVGYPDYHSLEPGSKPLGRVIEGKVFDLKKLKDWRSLIRLPSGPNLIVYSNEAPHIFRMGAHLHDFFKFSVFVARLGVRVLVGQKPVTLGKSLIGQLLYMNKQQGTEIWRGSKLVELMTDEKGAVVGIVVERDGKKVRIGARNGVLLAAGGFAKNPAMRNQHQKRAEHAQWSVASPGDQGEAITTGQKAGGAIDMMDAAWWMPMIMVGDTPILDIATRSLPHSIVVDGDGHRYLNEALDYDDFGKMMNKHHETTTAAPSWIIIDARHRNKYLLGQFGPRYTPQWAIENGLVYKDDSIAGLAKQINIDPTNLQNTVTRFNTFASNGVDEDFRRGENPYDRFFGDPHHKPNPNLGSIAEAPFFAVRLYPGDLGTKGGLLTDDLARVLMEDGKPIPGLYAAGNTTASVMGRRYPGAGGTLAPAMTFSYIAMDDMARQLRKL</sequence>
<dbReference type="GO" id="GO:0016491">
    <property type="term" value="F:oxidoreductase activity"/>
    <property type="evidence" value="ECO:0007669"/>
    <property type="project" value="UniProtKB-KW"/>
</dbReference>
<comment type="similarity">
    <text evidence="5">Belongs to the FAD-dependent oxidoreductase 2 family. 3-oxosteroid dehydrogenase subfamily.</text>
</comment>
<dbReference type="EMBL" id="KI964069">
    <property type="protein sequence ID" value="EUC42201.1"/>
    <property type="molecule type" value="Genomic_DNA"/>
</dbReference>
<dbReference type="SUPFAM" id="SSF56425">
    <property type="entry name" value="Succinate dehydrogenase/fumarate reductase flavoprotein, catalytic domain"/>
    <property type="match status" value="1"/>
</dbReference>
<evidence type="ECO:0000259" key="6">
    <source>
        <dbReference type="Pfam" id="PF00890"/>
    </source>
</evidence>
<dbReference type="PANTHER" id="PTHR43400:SF10">
    <property type="entry name" value="3-OXOSTEROID 1-DEHYDROGENASE"/>
    <property type="match status" value="1"/>
</dbReference>
<dbReference type="STRING" id="930090.W6ZFF7"/>
<gene>
    <name evidence="7" type="ORF">COCMIDRAFT_104124</name>
</gene>
<dbReference type="FunFam" id="3.50.50.60:FF:000208">
    <property type="entry name" value="3-ketosteroid dehydrogenase"/>
    <property type="match status" value="1"/>
</dbReference>
<evidence type="ECO:0000256" key="5">
    <source>
        <dbReference type="ARBA" id="ARBA00061147"/>
    </source>
</evidence>